<protein>
    <submittedName>
        <fullName evidence="1">Uncharacterized protein</fullName>
    </submittedName>
</protein>
<evidence type="ECO:0000313" key="2">
    <source>
        <dbReference type="Proteomes" id="UP000226031"/>
    </source>
</evidence>
<dbReference type="AlphaFoldDB" id="A0A2B7ZL01"/>
<reference evidence="1 2" key="1">
    <citation type="submission" date="2017-10" db="EMBL/GenBank/DDBJ databases">
        <title>Comparative genomics in systemic dimorphic fungi from Ajellomycetaceae.</title>
        <authorList>
            <person name="Munoz J.F."/>
            <person name="Mcewen J.G."/>
            <person name="Clay O.K."/>
            <person name="Cuomo C.A."/>
        </authorList>
    </citation>
    <scope>NUCLEOTIDE SEQUENCE [LARGE SCALE GENOMIC DNA]</scope>
    <source>
        <strain evidence="1 2">UAMH4076</strain>
    </source>
</reference>
<dbReference type="GO" id="GO:0005525">
    <property type="term" value="F:GTP binding"/>
    <property type="evidence" value="ECO:0007669"/>
    <property type="project" value="InterPro"/>
</dbReference>
<dbReference type="InterPro" id="IPR001806">
    <property type="entry name" value="Small_GTPase"/>
</dbReference>
<dbReference type="PROSITE" id="PS51421">
    <property type="entry name" value="RAS"/>
    <property type="match status" value="1"/>
</dbReference>
<dbReference type="InterPro" id="IPR027417">
    <property type="entry name" value="P-loop_NTPase"/>
</dbReference>
<dbReference type="EMBL" id="PDND01000049">
    <property type="protein sequence ID" value="PGH34031.1"/>
    <property type="molecule type" value="Genomic_DNA"/>
</dbReference>
<evidence type="ECO:0000313" key="1">
    <source>
        <dbReference type="EMBL" id="PGH34031.1"/>
    </source>
</evidence>
<sequence>MLNLFFNDTDALILTFDVTMREELDLILQTHAAFLRFLRNRSTPQSRLFAVSRFHNHLSEELSQKISLRASQKFTCFPRLPQELQLAVLRAALTSPDPVVLHTPHVSGINLNILKVCKLFHEEGTKIFWKENTFMTMKPITVVADTAWVTPNKPRAVTTEEGQEFARRLGCNYVELSSKVNEPVMGVVSYLVREHKNWTMAAAINSGSAPQVQSSDPIAQGMKRWAHRRGPKEVIRSLVRSFKRRASRIFT</sequence>
<name>A0A2B7ZL01_9EURO</name>
<organism evidence="1 2">
    <name type="scientific">[Emmonsia] crescens</name>
    <dbReference type="NCBI Taxonomy" id="73230"/>
    <lineage>
        <taxon>Eukaryota</taxon>
        <taxon>Fungi</taxon>
        <taxon>Dikarya</taxon>
        <taxon>Ascomycota</taxon>
        <taxon>Pezizomycotina</taxon>
        <taxon>Eurotiomycetes</taxon>
        <taxon>Eurotiomycetidae</taxon>
        <taxon>Onygenales</taxon>
        <taxon>Ajellomycetaceae</taxon>
        <taxon>Emergomyces</taxon>
    </lineage>
</organism>
<dbReference type="Proteomes" id="UP000226031">
    <property type="component" value="Unassembled WGS sequence"/>
</dbReference>
<dbReference type="GO" id="GO:0003924">
    <property type="term" value="F:GTPase activity"/>
    <property type="evidence" value="ECO:0007669"/>
    <property type="project" value="InterPro"/>
</dbReference>
<dbReference type="VEuPathDB" id="FungiDB:EMCG_06618"/>
<accession>A0A2B7ZL01</accession>
<proteinExistence type="predicted"/>
<dbReference type="SUPFAM" id="SSF52540">
    <property type="entry name" value="P-loop containing nucleoside triphosphate hydrolases"/>
    <property type="match status" value="1"/>
</dbReference>
<gene>
    <name evidence="1" type="ORF">GX50_03178</name>
</gene>
<dbReference type="Gene3D" id="3.40.50.300">
    <property type="entry name" value="P-loop containing nucleotide triphosphate hydrolases"/>
    <property type="match status" value="1"/>
</dbReference>
<keyword evidence="2" id="KW-1185">Reference proteome</keyword>
<comment type="caution">
    <text evidence="1">The sequence shown here is derived from an EMBL/GenBank/DDBJ whole genome shotgun (WGS) entry which is preliminary data.</text>
</comment>
<dbReference type="STRING" id="73230.A0A2B7ZL01"/>